<protein>
    <submittedName>
        <fullName evidence="2">Periplasmic septal ring factor</fullName>
    </submittedName>
</protein>
<dbReference type="InterPro" id="IPR016047">
    <property type="entry name" value="M23ase_b-sheet_dom"/>
</dbReference>
<evidence type="ECO:0000259" key="1">
    <source>
        <dbReference type="Pfam" id="PF01551"/>
    </source>
</evidence>
<accession>A0A090QS99</accession>
<dbReference type="eggNOG" id="COG4942">
    <property type="taxonomic scope" value="Bacteria"/>
</dbReference>
<name>A0A090QS99_9GAMM</name>
<comment type="caution">
    <text evidence="2">The sequence shown here is derived from an EMBL/GenBank/DDBJ whole genome shotgun (WGS) entry which is preliminary data.</text>
</comment>
<dbReference type="Proteomes" id="UP000029227">
    <property type="component" value="Unassembled WGS sequence"/>
</dbReference>
<dbReference type="CDD" id="cd12797">
    <property type="entry name" value="M23_peptidase"/>
    <property type="match status" value="1"/>
</dbReference>
<dbReference type="EMBL" id="BBMN01000008">
    <property type="protein sequence ID" value="GAL05786.1"/>
    <property type="molecule type" value="Genomic_DNA"/>
</dbReference>
<sequence>MSFYGYNQTLLKKVGDNVQANEAIALVGDSGGQAEPSLYFEIRRKGSPSNPRSWLTR</sequence>
<dbReference type="AlphaFoldDB" id="A0A090QS99"/>
<dbReference type="SUPFAM" id="SSF51261">
    <property type="entry name" value="Duplicated hybrid motif"/>
    <property type="match status" value="1"/>
</dbReference>
<reference evidence="2 3" key="1">
    <citation type="journal article" date="2014" name="Genome Announc.">
        <title>Draft Genome Sequences of Two Vibrionaceae Species, Vibrio ponticus C121 and Photobacterium aphoticum C119, Isolated as Coral Reef Microbiota.</title>
        <authorList>
            <person name="Al-saari N."/>
            <person name="Meirelles P.M."/>
            <person name="Mino S."/>
            <person name="Suda W."/>
            <person name="Oshima K."/>
            <person name="Hattori M."/>
            <person name="Ohkuma M."/>
            <person name="Thompson F.L."/>
            <person name="Gomez-Gil B."/>
            <person name="Sawabe T."/>
            <person name="Sawabe T."/>
        </authorList>
    </citation>
    <scope>NUCLEOTIDE SEQUENCE [LARGE SCALE GENOMIC DNA]</scope>
    <source>
        <strain evidence="2 3">JCM 19237</strain>
    </source>
</reference>
<feature type="domain" description="M23ase beta-sheet core" evidence="1">
    <location>
        <begin position="2"/>
        <end position="51"/>
    </location>
</feature>
<evidence type="ECO:0000313" key="3">
    <source>
        <dbReference type="Proteomes" id="UP000029227"/>
    </source>
</evidence>
<gene>
    <name evidence="2" type="ORF">JCM19237_4859</name>
</gene>
<dbReference type="STRING" id="754436.JCM19237_4859"/>
<dbReference type="Gene3D" id="2.70.70.10">
    <property type="entry name" value="Glucose Permease (Domain IIA)"/>
    <property type="match status" value="1"/>
</dbReference>
<evidence type="ECO:0000313" key="2">
    <source>
        <dbReference type="EMBL" id="GAL05786.1"/>
    </source>
</evidence>
<dbReference type="InterPro" id="IPR011055">
    <property type="entry name" value="Dup_hybrid_motif"/>
</dbReference>
<proteinExistence type="predicted"/>
<organism evidence="2 3">
    <name type="scientific">Photobacterium aphoticum</name>
    <dbReference type="NCBI Taxonomy" id="754436"/>
    <lineage>
        <taxon>Bacteria</taxon>
        <taxon>Pseudomonadati</taxon>
        <taxon>Pseudomonadota</taxon>
        <taxon>Gammaproteobacteria</taxon>
        <taxon>Vibrionales</taxon>
        <taxon>Vibrionaceae</taxon>
        <taxon>Photobacterium</taxon>
    </lineage>
</organism>
<dbReference type="Pfam" id="PF01551">
    <property type="entry name" value="Peptidase_M23"/>
    <property type="match status" value="1"/>
</dbReference>